<evidence type="ECO:0000256" key="1">
    <source>
        <dbReference type="ARBA" id="ARBA00004571"/>
    </source>
</evidence>
<accession>A0A2U2BWR4</accession>
<dbReference type="InterPro" id="IPR000531">
    <property type="entry name" value="Beta-barrel_TonB"/>
</dbReference>
<evidence type="ECO:0000256" key="9">
    <source>
        <dbReference type="PROSITE-ProRule" id="PRU01360"/>
    </source>
</evidence>
<evidence type="ECO:0000259" key="13">
    <source>
        <dbReference type="Pfam" id="PF00593"/>
    </source>
</evidence>
<dbReference type="GO" id="GO:0033214">
    <property type="term" value="P:siderophore-iron import into cell"/>
    <property type="evidence" value="ECO:0007669"/>
    <property type="project" value="TreeGrafter"/>
</dbReference>
<evidence type="ECO:0000313" key="15">
    <source>
        <dbReference type="EMBL" id="PWE18419.1"/>
    </source>
</evidence>
<name>A0A2U2BWR4_9PROT</name>
<evidence type="ECO:0000256" key="3">
    <source>
        <dbReference type="ARBA" id="ARBA00022452"/>
    </source>
</evidence>
<evidence type="ECO:0000256" key="7">
    <source>
        <dbReference type="ARBA" id="ARBA00023136"/>
    </source>
</evidence>
<evidence type="ECO:0000256" key="8">
    <source>
        <dbReference type="ARBA" id="ARBA00023237"/>
    </source>
</evidence>
<evidence type="ECO:0000256" key="6">
    <source>
        <dbReference type="ARBA" id="ARBA00023077"/>
    </source>
</evidence>
<dbReference type="InterPro" id="IPR036942">
    <property type="entry name" value="Beta-barrel_TonB_sf"/>
</dbReference>
<dbReference type="Pfam" id="PF00593">
    <property type="entry name" value="TonB_dep_Rec_b-barrel"/>
    <property type="match status" value="1"/>
</dbReference>
<dbReference type="Gene3D" id="2.40.170.20">
    <property type="entry name" value="TonB-dependent receptor, beta-barrel domain"/>
    <property type="match status" value="1"/>
</dbReference>
<dbReference type="InterPro" id="IPR010917">
    <property type="entry name" value="TonB_rcpt_CS"/>
</dbReference>
<evidence type="ECO:0000256" key="12">
    <source>
        <dbReference type="SAM" id="SignalP"/>
    </source>
</evidence>
<dbReference type="RefSeq" id="WP_109251694.1">
    <property type="nucleotide sequence ID" value="NZ_QEXV01000001.1"/>
</dbReference>
<dbReference type="InterPro" id="IPR012910">
    <property type="entry name" value="Plug_dom"/>
</dbReference>
<evidence type="ECO:0000256" key="4">
    <source>
        <dbReference type="ARBA" id="ARBA00022692"/>
    </source>
</evidence>
<keyword evidence="16" id="KW-1185">Reference proteome</keyword>
<comment type="subcellular location">
    <subcellularLocation>
        <location evidence="1 9">Cell outer membrane</location>
        <topology evidence="1 9">Multi-pass membrane protein</topology>
    </subcellularLocation>
</comment>
<feature type="short sequence motif" description="TonB C-terminal box" evidence="10">
    <location>
        <begin position="729"/>
        <end position="746"/>
    </location>
</feature>
<dbReference type="PANTHER" id="PTHR30442">
    <property type="entry name" value="IRON III DICITRATE TRANSPORT PROTEIN FECA"/>
    <property type="match status" value="1"/>
</dbReference>
<comment type="caution">
    <text evidence="15">The sequence shown here is derived from an EMBL/GenBank/DDBJ whole genome shotgun (WGS) entry which is preliminary data.</text>
</comment>
<evidence type="ECO:0000256" key="2">
    <source>
        <dbReference type="ARBA" id="ARBA00022448"/>
    </source>
</evidence>
<organism evidence="15 16">
    <name type="scientific">Marinicauda salina</name>
    <dbReference type="NCBI Taxonomy" id="2135793"/>
    <lineage>
        <taxon>Bacteria</taxon>
        <taxon>Pseudomonadati</taxon>
        <taxon>Pseudomonadota</taxon>
        <taxon>Alphaproteobacteria</taxon>
        <taxon>Maricaulales</taxon>
        <taxon>Maricaulaceae</taxon>
        <taxon>Marinicauda</taxon>
    </lineage>
</organism>
<dbReference type="SUPFAM" id="SSF56935">
    <property type="entry name" value="Porins"/>
    <property type="match status" value="1"/>
</dbReference>
<keyword evidence="15" id="KW-0675">Receptor</keyword>
<dbReference type="Pfam" id="PF07715">
    <property type="entry name" value="Plug"/>
    <property type="match status" value="1"/>
</dbReference>
<evidence type="ECO:0000256" key="5">
    <source>
        <dbReference type="ARBA" id="ARBA00022729"/>
    </source>
</evidence>
<sequence length="746" mass="79434">MKTALLASAALAALSAPAFADAAPEDFPEIITVIGLTGDPDSLPGSADLITDADLEIHGYSDINRILRTVPGVNVQEEDGYGLRPNIGLRGTGLDRSAKITLMEDGVLIAPAPYAAPSAYYFPHAGRIAGVEIIKGAAGVRYGPRTQGGSINLLSTRIPEAPGGRLDLRAGEEGRGRIHAWAGGMRDLDGGSRIGGLIEGFYDRADGFKTIDNYADRGTGFEISDFVGRLRFETRAGGADHAFELKGQASDEISDETYLGLTDADFAADPFRRYAASAFDRMDADHSEISLRYAGSFDNGLELTAAAYRTDFARDWFKSDKVDLDGAGPGGTVGISAILDDPATFAAEFDVLTAPAGFTSAPGALLVKHNNREYYAQGFQAELAGPARFAGAEVQWRVGGRLHEDEMDRFQWYERFQTVDGEIVFTSEDTPGTESNRIDSAEAFAAFAQADLTWGAFTLIPGVRYETVDLLRENFGGGDPARTGASLAVTENTVDWFAPGLGARYEINERVTVFGGVHRGFSPPGPGSTTAEPEEATNYELGARFDGEAASLEAVAFYNDYSNILGSCTASTGGGCVIGDQFDGGEVEISGLELTAEADLGATVGARFAAPVRVAYTYTDAEFQTGFASDYDPWGTVEAGDALPYIPEHQLTVSAGLEFDRVGGEISANWTDDVRTVSGQGAIPADERVDSRWVADLALWASVTDRVEARLNVRNLFDETYAVARRPAGLRPGAPRAVTVGLAMDF</sequence>
<evidence type="ECO:0000256" key="10">
    <source>
        <dbReference type="PROSITE-ProRule" id="PRU10144"/>
    </source>
</evidence>
<evidence type="ECO:0000259" key="14">
    <source>
        <dbReference type="Pfam" id="PF07715"/>
    </source>
</evidence>
<comment type="similarity">
    <text evidence="9 11">Belongs to the TonB-dependent receptor family.</text>
</comment>
<feature type="domain" description="TonB-dependent receptor-like beta-barrel" evidence="13">
    <location>
        <begin position="263"/>
        <end position="716"/>
    </location>
</feature>
<dbReference type="Gene3D" id="2.170.130.10">
    <property type="entry name" value="TonB-dependent receptor, plug domain"/>
    <property type="match status" value="1"/>
</dbReference>
<keyword evidence="7 9" id="KW-0472">Membrane</keyword>
<dbReference type="GO" id="GO:0009279">
    <property type="term" value="C:cell outer membrane"/>
    <property type="evidence" value="ECO:0007669"/>
    <property type="project" value="UniProtKB-SubCell"/>
</dbReference>
<dbReference type="Proteomes" id="UP000245168">
    <property type="component" value="Unassembled WGS sequence"/>
</dbReference>
<dbReference type="InterPro" id="IPR037066">
    <property type="entry name" value="Plug_dom_sf"/>
</dbReference>
<keyword evidence="8 9" id="KW-0998">Cell outer membrane</keyword>
<reference evidence="16" key="1">
    <citation type="submission" date="2018-05" db="EMBL/GenBank/DDBJ databases">
        <authorList>
            <person name="Liu B.-T."/>
        </authorList>
    </citation>
    <scope>NUCLEOTIDE SEQUENCE [LARGE SCALE GENOMIC DNA]</scope>
    <source>
        <strain evidence="16">WD6-1</strain>
    </source>
</reference>
<dbReference type="InterPro" id="IPR039426">
    <property type="entry name" value="TonB-dep_rcpt-like"/>
</dbReference>
<dbReference type="PANTHER" id="PTHR30442:SF0">
    <property type="entry name" value="FE(3+) DICITRATE TRANSPORT PROTEIN FECA"/>
    <property type="match status" value="1"/>
</dbReference>
<evidence type="ECO:0000256" key="11">
    <source>
        <dbReference type="RuleBase" id="RU003357"/>
    </source>
</evidence>
<dbReference type="EMBL" id="QEXV01000001">
    <property type="protein sequence ID" value="PWE18419.1"/>
    <property type="molecule type" value="Genomic_DNA"/>
</dbReference>
<feature type="domain" description="TonB-dependent receptor plug" evidence="14">
    <location>
        <begin position="41"/>
        <end position="149"/>
    </location>
</feature>
<keyword evidence="3 9" id="KW-1134">Transmembrane beta strand</keyword>
<keyword evidence="5 12" id="KW-0732">Signal</keyword>
<dbReference type="OrthoDB" id="9760333at2"/>
<feature type="signal peptide" evidence="12">
    <location>
        <begin position="1"/>
        <end position="20"/>
    </location>
</feature>
<protein>
    <submittedName>
        <fullName evidence="15">TonB-dependent receptor</fullName>
    </submittedName>
</protein>
<keyword evidence="2 9" id="KW-0813">Transport</keyword>
<dbReference type="PROSITE" id="PS01156">
    <property type="entry name" value="TONB_DEPENDENT_REC_2"/>
    <property type="match status" value="1"/>
</dbReference>
<gene>
    <name evidence="15" type="ORF">DDZ18_02090</name>
</gene>
<keyword evidence="6 11" id="KW-0798">TonB box</keyword>
<dbReference type="PROSITE" id="PS52016">
    <property type="entry name" value="TONB_DEPENDENT_REC_3"/>
    <property type="match status" value="1"/>
</dbReference>
<keyword evidence="4 9" id="KW-0812">Transmembrane</keyword>
<proteinExistence type="inferred from homology"/>
<feature type="chain" id="PRO_5015656039" evidence="12">
    <location>
        <begin position="21"/>
        <end position="746"/>
    </location>
</feature>
<evidence type="ECO:0000313" key="16">
    <source>
        <dbReference type="Proteomes" id="UP000245168"/>
    </source>
</evidence>
<dbReference type="AlphaFoldDB" id="A0A2U2BWR4"/>